<sequence>MSMKSISEEVNIEKINRIFASQKAHQFDLANAPIKSRKAKLRALLNALENTYRQELRDAMMADFKKPKADVDLSEIFPVTSEIKHAISHVGKWTSKQAADTPMAFFGSTSYIKYEPKGVCLIIAPWNFPVNLLLSPLVSAIAGGNTAILKPSEFTPHTSAVLAKLIKSIFDENEVALIEGGIETSTALLELPFNHIFFTGAPAIGKIVMAAAAKNLASVTLELGGKSPTIIDETASISTSAKRIVWGKFHNSGQICIAPDYVLVHESKKEALIEAMKKTLNDFYGSDAQSSDSYGHIVNQKHAERVNGYIQDSVSKGAKVVFGGKTDTKNSFIEPTLVSEVPEDSALMQNEIFGPVLPVISYKNLDEAIAKINEGEKPLALYIYSKSEKNIEHIMNNTRAGNTCINNNDLHYYNPNLPFGGSNNSGIGKAHGFFGFQEFTNARGVYRQHLPPALELLMPPYNSLKERLIELVVKFF</sequence>
<dbReference type="PIRSF" id="PIRSF036492">
    <property type="entry name" value="ALDH"/>
    <property type="match status" value="1"/>
</dbReference>
<keyword evidence="3" id="KW-0520">NAD</keyword>
<dbReference type="InterPro" id="IPR015590">
    <property type="entry name" value="Aldehyde_DH_dom"/>
</dbReference>
<evidence type="ECO:0000259" key="8">
    <source>
        <dbReference type="Pfam" id="PF00171"/>
    </source>
</evidence>
<comment type="caution">
    <text evidence="9">The sequence shown here is derived from an EMBL/GenBank/DDBJ whole genome shotgun (WGS) entry which is preliminary data.</text>
</comment>
<dbReference type="AlphaFoldDB" id="A0AAE3H0X1"/>
<dbReference type="SUPFAM" id="SSF53720">
    <property type="entry name" value="ALDH-like"/>
    <property type="match status" value="1"/>
</dbReference>
<dbReference type="InterPro" id="IPR029510">
    <property type="entry name" value="Ald_DH_CS_GLU"/>
</dbReference>
<keyword evidence="2 4" id="KW-0560">Oxidoreductase</keyword>
<evidence type="ECO:0000256" key="7">
    <source>
        <dbReference type="RuleBase" id="RU003345"/>
    </source>
</evidence>
<accession>A0AAE3H0X1</accession>
<evidence type="ECO:0000256" key="1">
    <source>
        <dbReference type="ARBA" id="ARBA00009986"/>
    </source>
</evidence>
<proteinExistence type="inferred from homology"/>
<dbReference type="FunFam" id="3.40.309.10:FF:000003">
    <property type="entry name" value="Aldehyde dehydrogenase"/>
    <property type="match status" value="1"/>
</dbReference>
<dbReference type="PROSITE" id="PS00070">
    <property type="entry name" value="ALDEHYDE_DEHYDR_CYS"/>
    <property type="match status" value="1"/>
</dbReference>
<dbReference type="GO" id="GO:0006081">
    <property type="term" value="P:aldehyde metabolic process"/>
    <property type="evidence" value="ECO:0007669"/>
    <property type="project" value="InterPro"/>
</dbReference>
<dbReference type="Pfam" id="PF00171">
    <property type="entry name" value="Aldedh"/>
    <property type="match status" value="1"/>
</dbReference>
<dbReference type="InterPro" id="IPR012394">
    <property type="entry name" value="Aldehyde_DH_NAD(P)"/>
</dbReference>
<dbReference type="PANTHER" id="PTHR43570:SF20">
    <property type="entry name" value="ALDEHYDE DEHYDROGENASE ALDX-RELATED"/>
    <property type="match status" value="1"/>
</dbReference>
<organism evidence="9 10">
    <name type="scientific">Lacihabitans soyangensis</name>
    <dbReference type="NCBI Taxonomy" id="869394"/>
    <lineage>
        <taxon>Bacteria</taxon>
        <taxon>Pseudomonadati</taxon>
        <taxon>Bacteroidota</taxon>
        <taxon>Cytophagia</taxon>
        <taxon>Cytophagales</taxon>
        <taxon>Leadbetterellaceae</taxon>
        <taxon>Lacihabitans</taxon>
    </lineage>
</organism>
<dbReference type="RefSeq" id="WP_255036646.1">
    <property type="nucleotide sequence ID" value="NZ_RJUF01000016.1"/>
</dbReference>
<evidence type="ECO:0000256" key="3">
    <source>
        <dbReference type="ARBA" id="ARBA00023027"/>
    </source>
</evidence>
<reference evidence="9 10" key="1">
    <citation type="submission" date="2018-11" db="EMBL/GenBank/DDBJ databases">
        <title>Novel bacteria species description.</title>
        <authorList>
            <person name="Han J.-H."/>
        </authorList>
    </citation>
    <scope>NUCLEOTIDE SEQUENCE [LARGE SCALE GENOMIC DNA]</scope>
    <source>
        <strain evidence="9 10">KCTC23259</strain>
    </source>
</reference>
<comment type="similarity">
    <text evidence="1 4 7">Belongs to the aldehyde dehydrogenase family.</text>
</comment>
<dbReference type="InterPro" id="IPR016162">
    <property type="entry name" value="Ald_DH_N"/>
</dbReference>
<evidence type="ECO:0000256" key="5">
    <source>
        <dbReference type="PIRSR" id="PIRSR036492-1"/>
    </source>
</evidence>
<evidence type="ECO:0000256" key="4">
    <source>
        <dbReference type="PIRNR" id="PIRNR036492"/>
    </source>
</evidence>
<dbReference type="InterPro" id="IPR016160">
    <property type="entry name" value="Ald_DH_CS_CYS"/>
</dbReference>
<feature type="active site" evidence="5 6">
    <location>
        <position position="222"/>
    </location>
</feature>
<protein>
    <recommendedName>
        <fullName evidence="4">Aldehyde dehydrogenase</fullName>
    </recommendedName>
</protein>
<name>A0AAE3H0X1_9BACT</name>
<dbReference type="Gene3D" id="3.40.309.10">
    <property type="entry name" value="Aldehyde Dehydrogenase, Chain A, domain 2"/>
    <property type="match status" value="1"/>
</dbReference>
<evidence type="ECO:0000313" key="9">
    <source>
        <dbReference type="EMBL" id="MCP9762868.1"/>
    </source>
</evidence>
<dbReference type="GO" id="GO:0005737">
    <property type="term" value="C:cytoplasm"/>
    <property type="evidence" value="ECO:0007669"/>
    <property type="project" value="TreeGrafter"/>
</dbReference>
<dbReference type="EMBL" id="RJUF01000016">
    <property type="protein sequence ID" value="MCP9762868.1"/>
    <property type="molecule type" value="Genomic_DNA"/>
</dbReference>
<dbReference type="GO" id="GO:0004029">
    <property type="term" value="F:aldehyde dehydrogenase (NAD+) activity"/>
    <property type="evidence" value="ECO:0007669"/>
    <property type="project" value="TreeGrafter"/>
</dbReference>
<feature type="active site" evidence="5">
    <location>
        <position position="256"/>
    </location>
</feature>
<dbReference type="CDD" id="cd07134">
    <property type="entry name" value="ALDH_AlkH-like"/>
    <property type="match status" value="1"/>
</dbReference>
<evidence type="ECO:0000313" key="10">
    <source>
        <dbReference type="Proteomes" id="UP001204144"/>
    </source>
</evidence>
<dbReference type="Proteomes" id="UP001204144">
    <property type="component" value="Unassembled WGS sequence"/>
</dbReference>
<feature type="domain" description="Aldehyde dehydrogenase" evidence="8">
    <location>
        <begin position="13"/>
        <end position="443"/>
    </location>
</feature>
<dbReference type="PROSITE" id="PS00687">
    <property type="entry name" value="ALDEHYDE_DEHYDR_GLU"/>
    <property type="match status" value="1"/>
</dbReference>
<gene>
    <name evidence="9" type="ORF">EGI31_07855</name>
</gene>
<evidence type="ECO:0000256" key="2">
    <source>
        <dbReference type="ARBA" id="ARBA00023002"/>
    </source>
</evidence>
<keyword evidence="10" id="KW-1185">Reference proteome</keyword>
<evidence type="ECO:0000256" key="6">
    <source>
        <dbReference type="PROSITE-ProRule" id="PRU10007"/>
    </source>
</evidence>
<dbReference type="Gene3D" id="3.40.605.10">
    <property type="entry name" value="Aldehyde Dehydrogenase, Chain A, domain 1"/>
    <property type="match status" value="1"/>
</dbReference>
<dbReference type="FunFam" id="3.40.605.10:FF:000004">
    <property type="entry name" value="Aldehyde dehydrogenase"/>
    <property type="match status" value="1"/>
</dbReference>
<dbReference type="InterPro" id="IPR016161">
    <property type="entry name" value="Ald_DH/histidinol_DH"/>
</dbReference>
<dbReference type="PANTHER" id="PTHR43570">
    <property type="entry name" value="ALDEHYDE DEHYDROGENASE"/>
    <property type="match status" value="1"/>
</dbReference>
<dbReference type="InterPro" id="IPR016163">
    <property type="entry name" value="Ald_DH_C"/>
</dbReference>